<dbReference type="AlphaFoldDB" id="A0A2G2ZW55"/>
<organism evidence="2 3">
    <name type="scientific">Capsicum annuum</name>
    <name type="common">Capsicum pepper</name>
    <dbReference type="NCBI Taxonomy" id="4072"/>
    <lineage>
        <taxon>Eukaryota</taxon>
        <taxon>Viridiplantae</taxon>
        <taxon>Streptophyta</taxon>
        <taxon>Embryophyta</taxon>
        <taxon>Tracheophyta</taxon>
        <taxon>Spermatophyta</taxon>
        <taxon>Magnoliopsida</taxon>
        <taxon>eudicotyledons</taxon>
        <taxon>Gunneridae</taxon>
        <taxon>Pentapetalae</taxon>
        <taxon>asterids</taxon>
        <taxon>lamiids</taxon>
        <taxon>Solanales</taxon>
        <taxon>Solanaceae</taxon>
        <taxon>Solanoideae</taxon>
        <taxon>Capsiceae</taxon>
        <taxon>Capsicum</taxon>
    </lineage>
</organism>
<evidence type="ECO:0000256" key="1">
    <source>
        <dbReference type="SAM" id="MobiDB-lite"/>
    </source>
</evidence>
<comment type="caution">
    <text evidence="2">The sequence shown here is derived from an EMBL/GenBank/DDBJ whole genome shotgun (WGS) entry which is preliminary data.</text>
</comment>
<sequence length="163" mass="18095">MLDQLDQVYGPIGLLEYTSTNEKYFVAFNKEGDKGVHKMDKVAEKWGEGGYFNEAPTMDGYVELESEVAPAQPTSNEDVASASETSSAGDAAATAEATTIDVFDHSTGNSSDSDHQDLFVEDDAEFESEVHEEDINLRAKRRTYQRRKRRERIPNDPGEIPLG</sequence>
<evidence type="ECO:0000313" key="2">
    <source>
        <dbReference type="EMBL" id="PHT86198.1"/>
    </source>
</evidence>
<accession>A0A2G2ZW55</accession>
<feature type="region of interest" description="Disordered" evidence="1">
    <location>
        <begin position="67"/>
        <end position="163"/>
    </location>
</feature>
<reference evidence="2 3" key="1">
    <citation type="journal article" date="2014" name="Nat. Genet.">
        <title>Genome sequence of the hot pepper provides insights into the evolution of pungency in Capsicum species.</title>
        <authorList>
            <person name="Kim S."/>
            <person name="Park M."/>
            <person name="Yeom S.I."/>
            <person name="Kim Y.M."/>
            <person name="Lee J.M."/>
            <person name="Lee H.A."/>
            <person name="Seo E."/>
            <person name="Choi J."/>
            <person name="Cheong K."/>
            <person name="Kim K.T."/>
            <person name="Jung K."/>
            <person name="Lee G.W."/>
            <person name="Oh S.K."/>
            <person name="Bae C."/>
            <person name="Kim S.B."/>
            <person name="Lee H.Y."/>
            <person name="Kim S.Y."/>
            <person name="Kim M.S."/>
            <person name="Kang B.C."/>
            <person name="Jo Y.D."/>
            <person name="Yang H.B."/>
            <person name="Jeong H.J."/>
            <person name="Kang W.H."/>
            <person name="Kwon J.K."/>
            <person name="Shin C."/>
            <person name="Lim J.Y."/>
            <person name="Park J.H."/>
            <person name="Huh J.H."/>
            <person name="Kim J.S."/>
            <person name="Kim B.D."/>
            <person name="Cohen O."/>
            <person name="Paran I."/>
            <person name="Suh M.C."/>
            <person name="Lee S.B."/>
            <person name="Kim Y.K."/>
            <person name="Shin Y."/>
            <person name="Noh S.J."/>
            <person name="Park J."/>
            <person name="Seo Y.S."/>
            <person name="Kwon S.Y."/>
            <person name="Kim H.A."/>
            <person name="Park J.M."/>
            <person name="Kim H.J."/>
            <person name="Choi S.B."/>
            <person name="Bosland P.W."/>
            <person name="Reeves G."/>
            <person name="Jo S.H."/>
            <person name="Lee B.W."/>
            <person name="Cho H.T."/>
            <person name="Choi H.S."/>
            <person name="Lee M.S."/>
            <person name="Yu Y."/>
            <person name="Do Choi Y."/>
            <person name="Park B.S."/>
            <person name="van Deynze A."/>
            <person name="Ashrafi H."/>
            <person name="Hill T."/>
            <person name="Kim W.T."/>
            <person name="Pai H.S."/>
            <person name="Ahn H.K."/>
            <person name="Yeam I."/>
            <person name="Giovannoni J.J."/>
            <person name="Rose J.K."/>
            <person name="Sorensen I."/>
            <person name="Lee S.J."/>
            <person name="Kim R.W."/>
            <person name="Choi I.Y."/>
            <person name="Choi B.S."/>
            <person name="Lim J.S."/>
            <person name="Lee Y.H."/>
            <person name="Choi D."/>
        </authorList>
    </citation>
    <scope>NUCLEOTIDE SEQUENCE [LARGE SCALE GENOMIC DNA]</scope>
    <source>
        <strain evidence="3">cv. CM334</strain>
    </source>
</reference>
<reference evidence="2 3" key="2">
    <citation type="journal article" date="2017" name="Genome Biol.">
        <title>New reference genome sequences of hot pepper reveal the massive evolution of plant disease-resistance genes by retroduplication.</title>
        <authorList>
            <person name="Kim S."/>
            <person name="Park J."/>
            <person name="Yeom S.I."/>
            <person name="Kim Y.M."/>
            <person name="Seo E."/>
            <person name="Kim K.T."/>
            <person name="Kim M.S."/>
            <person name="Lee J.M."/>
            <person name="Cheong K."/>
            <person name="Shin H.S."/>
            <person name="Kim S.B."/>
            <person name="Han K."/>
            <person name="Lee J."/>
            <person name="Park M."/>
            <person name="Lee H.A."/>
            <person name="Lee H.Y."/>
            <person name="Lee Y."/>
            <person name="Oh S."/>
            <person name="Lee J.H."/>
            <person name="Choi E."/>
            <person name="Choi E."/>
            <person name="Lee S.E."/>
            <person name="Jeon J."/>
            <person name="Kim H."/>
            <person name="Choi G."/>
            <person name="Song H."/>
            <person name="Lee J."/>
            <person name="Lee S.C."/>
            <person name="Kwon J.K."/>
            <person name="Lee H.Y."/>
            <person name="Koo N."/>
            <person name="Hong Y."/>
            <person name="Kim R.W."/>
            <person name="Kang W.H."/>
            <person name="Huh J.H."/>
            <person name="Kang B.C."/>
            <person name="Yang T.J."/>
            <person name="Lee Y.H."/>
            <person name="Bennetzen J.L."/>
            <person name="Choi D."/>
        </authorList>
    </citation>
    <scope>NUCLEOTIDE SEQUENCE [LARGE SCALE GENOMIC DNA]</scope>
    <source>
        <strain evidence="3">cv. CM334</strain>
    </source>
</reference>
<keyword evidence="3" id="KW-1185">Reference proteome</keyword>
<feature type="compositionally biased region" description="Basic residues" evidence="1">
    <location>
        <begin position="138"/>
        <end position="151"/>
    </location>
</feature>
<feature type="compositionally biased region" description="Low complexity" evidence="1">
    <location>
        <begin position="80"/>
        <end position="99"/>
    </location>
</feature>
<dbReference type="Gramene" id="PHT86198">
    <property type="protein sequence ID" value="PHT86198"/>
    <property type="gene ID" value="T459_08304"/>
</dbReference>
<proteinExistence type="predicted"/>
<dbReference type="Proteomes" id="UP000222542">
    <property type="component" value="Unassembled WGS sequence"/>
</dbReference>
<protein>
    <submittedName>
        <fullName evidence="2">Uncharacterized protein</fullName>
    </submittedName>
</protein>
<name>A0A2G2ZW55_CAPAN</name>
<dbReference type="EMBL" id="AYRZ02000003">
    <property type="protein sequence ID" value="PHT86198.1"/>
    <property type="molecule type" value="Genomic_DNA"/>
</dbReference>
<gene>
    <name evidence="2" type="ORF">T459_08304</name>
</gene>
<feature type="compositionally biased region" description="Acidic residues" evidence="1">
    <location>
        <begin position="119"/>
        <end position="132"/>
    </location>
</feature>
<evidence type="ECO:0000313" key="3">
    <source>
        <dbReference type="Proteomes" id="UP000222542"/>
    </source>
</evidence>